<dbReference type="EMBL" id="LAZR01000171">
    <property type="protein sequence ID" value="KKN84464.1"/>
    <property type="molecule type" value="Genomic_DNA"/>
</dbReference>
<sequence length="158" mass="16816">MSQTSTEGREVRDVASVPMGLKVAKYTINGGKTRNGDNLFLSDTTVILDGPPLIAGDLILNVVTDCEEVFGDADSGDNTTLNIRFNDGSTQTDIVAATSIGGAPYSTVSRVLSIQDFATAGDWLKLTLPTRVEVVVGNDQNIDDGLMHVYVFYVSPKG</sequence>
<accession>A0A0F9TYS5</accession>
<name>A0A0F9TYS5_9ZZZZ</name>
<comment type="caution">
    <text evidence="1">The sequence shown here is derived from an EMBL/GenBank/DDBJ whole genome shotgun (WGS) entry which is preliminary data.</text>
</comment>
<gene>
    <name evidence="1" type="ORF">LCGC14_0289260</name>
</gene>
<reference evidence="1" key="1">
    <citation type="journal article" date="2015" name="Nature">
        <title>Complex archaea that bridge the gap between prokaryotes and eukaryotes.</title>
        <authorList>
            <person name="Spang A."/>
            <person name="Saw J.H."/>
            <person name="Jorgensen S.L."/>
            <person name="Zaremba-Niedzwiedzka K."/>
            <person name="Martijn J."/>
            <person name="Lind A.E."/>
            <person name="van Eijk R."/>
            <person name="Schleper C."/>
            <person name="Guy L."/>
            <person name="Ettema T.J."/>
        </authorList>
    </citation>
    <scope>NUCLEOTIDE SEQUENCE</scope>
</reference>
<protein>
    <submittedName>
        <fullName evidence="1">Uncharacterized protein</fullName>
    </submittedName>
</protein>
<evidence type="ECO:0000313" key="1">
    <source>
        <dbReference type="EMBL" id="KKN84464.1"/>
    </source>
</evidence>
<organism evidence="1">
    <name type="scientific">marine sediment metagenome</name>
    <dbReference type="NCBI Taxonomy" id="412755"/>
    <lineage>
        <taxon>unclassified sequences</taxon>
        <taxon>metagenomes</taxon>
        <taxon>ecological metagenomes</taxon>
    </lineage>
</organism>
<dbReference type="AlphaFoldDB" id="A0A0F9TYS5"/>
<proteinExistence type="predicted"/>